<dbReference type="PROSITE" id="PS50088">
    <property type="entry name" value="ANK_REPEAT"/>
    <property type="match status" value="1"/>
</dbReference>
<keyword evidence="6" id="KW-1185">Reference proteome</keyword>
<name>A0A8H3EKX7_9LECA</name>
<dbReference type="PROSITE" id="PS50297">
    <property type="entry name" value="ANK_REP_REGION"/>
    <property type="match status" value="1"/>
</dbReference>
<dbReference type="SMART" id="SM00248">
    <property type="entry name" value="ANK"/>
    <property type="match status" value="3"/>
</dbReference>
<dbReference type="InterPro" id="IPR002110">
    <property type="entry name" value="Ankyrin_rpt"/>
</dbReference>
<accession>A0A8H3EKX7</accession>
<dbReference type="OrthoDB" id="194358at2759"/>
<dbReference type="GO" id="GO:0009116">
    <property type="term" value="P:nucleoside metabolic process"/>
    <property type="evidence" value="ECO:0007669"/>
    <property type="project" value="InterPro"/>
</dbReference>
<proteinExistence type="predicted"/>
<keyword evidence="1" id="KW-0677">Repeat</keyword>
<dbReference type="Gene3D" id="3.40.50.300">
    <property type="entry name" value="P-loop containing nucleotide triphosphate hydrolases"/>
    <property type="match status" value="1"/>
</dbReference>
<keyword evidence="2" id="KW-0040">ANK repeat</keyword>
<dbReference type="InterPro" id="IPR053137">
    <property type="entry name" value="NLR-like"/>
</dbReference>
<feature type="domain" description="Nephrocystin 3-like N-terminal" evidence="4">
    <location>
        <begin position="354"/>
        <end position="523"/>
    </location>
</feature>
<dbReference type="AlphaFoldDB" id="A0A8H3EKX7"/>
<dbReference type="Pfam" id="PF12796">
    <property type="entry name" value="Ank_2"/>
    <property type="match status" value="1"/>
</dbReference>
<dbReference type="Gene3D" id="1.25.40.20">
    <property type="entry name" value="Ankyrin repeat-containing domain"/>
    <property type="match status" value="1"/>
</dbReference>
<dbReference type="Pfam" id="PF01048">
    <property type="entry name" value="PNP_UDP_1"/>
    <property type="match status" value="1"/>
</dbReference>
<dbReference type="Gene3D" id="3.40.50.1580">
    <property type="entry name" value="Nucleoside phosphorylase domain"/>
    <property type="match status" value="1"/>
</dbReference>
<evidence type="ECO:0000313" key="6">
    <source>
        <dbReference type="Proteomes" id="UP000664169"/>
    </source>
</evidence>
<organism evidence="5 6">
    <name type="scientific">Gomphillus americanus</name>
    <dbReference type="NCBI Taxonomy" id="1940652"/>
    <lineage>
        <taxon>Eukaryota</taxon>
        <taxon>Fungi</taxon>
        <taxon>Dikarya</taxon>
        <taxon>Ascomycota</taxon>
        <taxon>Pezizomycotina</taxon>
        <taxon>Lecanoromycetes</taxon>
        <taxon>OSLEUM clade</taxon>
        <taxon>Ostropomycetidae</taxon>
        <taxon>Ostropales</taxon>
        <taxon>Graphidaceae</taxon>
        <taxon>Gomphilloideae</taxon>
        <taxon>Gomphillus</taxon>
    </lineage>
</organism>
<reference evidence="5" key="1">
    <citation type="submission" date="2021-03" db="EMBL/GenBank/DDBJ databases">
        <authorList>
            <person name="Tagirdzhanova G."/>
        </authorList>
    </citation>
    <scope>NUCLEOTIDE SEQUENCE</scope>
</reference>
<dbReference type="CDD" id="cd09008">
    <property type="entry name" value="MTAN"/>
    <property type="match status" value="1"/>
</dbReference>
<dbReference type="InterPro" id="IPR000845">
    <property type="entry name" value="Nucleoside_phosphorylase_d"/>
</dbReference>
<evidence type="ECO:0000256" key="2">
    <source>
        <dbReference type="PROSITE-ProRule" id="PRU00023"/>
    </source>
</evidence>
<dbReference type="Pfam" id="PF24883">
    <property type="entry name" value="NPHP3_N"/>
    <property type="match status" value="1"/>
</dbReference>
<gene>
    <name evidence="5" type="ORF">GOMPHAMPRED_005107</name>
</gene>
<comment type="caution">
    <text evidence="5">The sequence shown here is derived from an EMBL/GenBank/DDBJ whole genome shotgun (WGS) entry which is preliminary data.</text>
</comment>
<dbReference type="InterPro" id="IPR027417">
    <property type="entry name" value="P-loop_NTPase"/>
</dbReference>
<sequence>MSTRKLNLTDYRIAWICALHIEYTAALAVLDERHADLTGIEDGNVYSCGTVAGHNVVIACLPNGIYGTTSAAVVATRLLSTFRNIELSLMVGIGGGVPGAHDLRLGDVVVSVPIPDCAAVVQYDFGKTTASGHPERKGYLNKPKLKLLTAVTKLRAIHDLKPARTPGIIGAALKNQTLVNAGYTYPGSLKDPLTRSGCIHFDKQKKSMVCGSYCSEQKPQRIENNPKIHYGPIASGNQVMKNSRVRDEIAEPLGILCFEMEAAGLMDDLQCLVVRGICDYCDGRKDDSFQKYAALVAAAYTKELLIMIPRSTSQNQLYADLERTRLGMARQIMEYLKFDEASFRQDAIKNPHADTCQWLPEHPIYKAWLDDSRSVEHHGLLWIKGKPGAGKSTIMKVALSSQPSDVVVISHFFNARGSAIEKSTIGMYRALILQLFQRIPILQNSIDFRALPDRFEDWSLVVLQDLFVRTMKSVGNQTRLFCFVDALDEVEEDDIRDMLGSFTELGRFTSHNQLQFRVCFSSRYYPEISVRFGLEIRLDIVHAHLNDIKTYIDAELLIRQTNERQAADLQEIKDLLLSKSSGIFLWVVLVVRILRKEYDSGRIAGMRKKLLVLPTGLKELFRDVALKDPENNAEFLLSLQLILHVFRPLGVDEYFYAMQHDQDTVTEPWNPESITLADMERHVTSSSKGLAEAVTIYLPDLGVSQNFTSNKLETYLVPRVQFIHESVRDFLTDEASMTSIWPGFKELNLSHSHARIRDLCYDYMIRNGRTGLRYGPGNHYPSSENSRVFHSNKPFPFMSYSTSCILHHANIACSYGNSAKQIFQDEDLLGLLPGDDDPSGNLVRILIDSKLGYLLRLEMIYLECLDDKLRSALVDHALSQRNKDALEGLLKKPCSKAVQLTNDFTCLSKRQYADVAVFAVVFRQIVILEELLSSTNALMSQPVCSLALLTAAQEGQEDVVRLLPQHGPDLQATRQTCLAAFCEEGYKSTPMFMGHILTHFDEYTALTVASRYGHLKIINILLDAGADINWPMHAVYGSRTALQIAQIFRKSHIVAVLKARGAVDPDLQSVTDSNTDGDLSVEVDDHLSSQKRYKRLRMG</sequence>
<evidence type="ECO:0000313" key="5">
    <source>
        <dbReference type="EMBL" id="CAF9907440.1"/>
    </source>
</evidence>
<evidence type="ECO:0000259" key="4">
    <source>
        <dbReference type="Pfam" id="PF24883"/>
    </source>
</evidence>
<dbReference type="EMBL" id="CAJPDQ010000003">
    <property type="protein sequence ID" value="CAF9907440.1"/>
    <property type="molecule type" value="Genomic_DNA"/>
</dbReference>
<protein>
    <recommendedName>
        <fullName evidence="7">Nucleoside phosphorylase domain-containing protein</fullName>
    </recommendedName>
</protein>
<dbReference type="Proteomes" id="UP000664169">
    <property type="component" value="Unassembled WGS sequence"/>
</dbReference>
<evidence type="ECO:0008006" key="7">
    <source>
        <dbReference type="Google" id="ProtNLM"/>
    </source>
</evidence>
<dbReference type="SUPFAM" id="SSF48403">
    <property type="entry name" value="Ankyrin repeat"/>
    <property type="match status" value="1"/>
</dbReference>
<feature type="domain" description="Nucleoside phosphorylase" evidence="3">
    <location>
        <begin position="13"/>
        <end position="295"/>
    </location>
</feature>
<evidence type="ECO:0000259" key="3">
    <source>
        <dbReference type="Pfam" id="PF01048"/>
    </source>
</evidence>
<dbReference type="GO" id="GO:0003824">
    <property type="term" value="F:catalytic activity"/>
    <property type="evidence" value="ECO:0007669"/>
    <property type="project" value="InterPro"/>
</dbReference>
<dbReference type="InterPro" id="IPR056884">
    <property type="entry name" value="NPHP3-like_N"/>
</dbReference>
<dbReference type="SUPFAM" id="SSF53167">
    <property type="entry name" value="Purine and uridine phosphorylases"/>
    <property type="match status" value="1"/>
</dbReference>
<dbReference type="InterPro" id="IPR036770">
    <property type="entry name" value="Ankyrin_rpt-contain_sf"/>
</dbReference>
<dbReference type="PANTHER" id="PTHR46082:SF11">
    <property type="entry name" value="AAA+ ATPASE DOMAIN-CONTAINING PROTEIN-RELATED"/>
    <property type="match status" value="1"/>
</dbReference>
<dbReference type="PANTHER" id="PTHR46082">
    <property type="entry name" value="ATP/GTP-BINDING PROTEIN-RELATED"/>
    <property type="match status" value="1"/>
</dbReference>
<evidence type="ECO:0000256" key="1">
    <source>
        <dbReference type="ARBA" id="ARBA00022737"/>
    </source>
</evidence>
<feature type="repeat" description="ANK" evidence="2">
    <location>
        <begin position="1001"/>
        <end position="1029"/>
    </location>
</feature>
<dbReference type="SUPFAM" id="SSF52540">
    <property type="entry name" value="P-loop containing nucleoside triphosphate hydrolases"/>
    <property type="match status" value="1"/>
</dbReference>
<dbReference type="InterPro" id="IPR035994">
    <property type="entry name" value="Nucleoside_phosphorylase_sf"/>
</dbReference>